<dbReference type="Gene3D" id="1.10.287.130">
    <property type="match status" value="1"/>
</dbReference>
<dbReference type="RefSeq" id="WP_080519490.1">
    <property type="nucleotide sequence ID" value="NZ_MPLS01000028.1"/>
</dbReference>
<accession>A0A1X0VCJ5</accession>
<keyword evidence="5" id="KW-0808">Transferase</keyword>
<dbReference type="Proteomes" id="UP000192288">
    <property type="component" value="Unassembled WGS sequence"/>
</dbReference>
<dbReference type="PANTHER" id="PTHR45453:SF1">
    <property type="entry name" value="PHOSPHATE REGULON SENSOR PROTEIN PHOR"/>
    <property type="match status" value="1"/>
</dbReference>
<dbReference type="EC" id="2.7.13.3" evidence="3"/>
<comment type="subcellular location">
    <subcellularLocation>
        <location evidence="2">Membrane</location>
    </subcellularLocation>
</comment>
<dbReference type="AlphaFoldDB" id="A0A1X0VCJ5"/>
<dbReference type="GeneID" id="97229627"/>
<evidence type="ECO:0000256" key="6">
    <source>
        <dbReference type="ARBA" id="ARBA00022777"/>
    </source>
</evidence>
<feature type="transmembrane region" description="Helical" evidence="8">
    <location>
        <begin position="176"/>
        <end position="195"/>
    </location>
</feature>
<proteinExistence type="predicted"/>
<keyword evidence="4" id="KW-0597">Phosphoprotein</keyword>
<keyword evidence="7" id="KW-0902">Two-component regulatory system</keyword>
<name>A0A1X0VCJ5_LEUPS</name>
<evidence type="ECO:0000256" key="1">
    <source>
        <dbReference type="ARBA" id="ARBA00000085"/>
    </source>
</evidence>
<dbReference type="InterPro" id="IPR004358">
    <property type="entry name" value="Sig_transdc_His_kin-like_C"/>
</dbReference>
<dbReference type="EMBL" id="MPLS01000028">
    <property type="protein sequence ID" value="ORI97354.1"/>
    <property type="molecule type" value="Genomic_DNA"/>
</dbReference>
<gene>
    <name evidence="10" type="ORF">BMR96_07540</name>
</gene>
<dbReference type="InterPro" id="IPR036097">
    <property type="entry name" value="HisK_dim/P_sf"/>
</dbReference>
<dbReference type="PANTHER" id="PTHR45453">
    <property type="entry name" value="PHOSPHATE REGULON SENSOR PROTEIN PHOR"/>
    <property type="match status" value="1"/>
</dbReference>
<evidence type="ECO:0000256" key="7">
    <source>
        <dbReference type="ARBA" id="ARBA00023012"/>
    </source>
</evidence>
<keyword evidence="8" id="KW-0812">Transmembrane</keyword>
<dbReference type="GO" id="GO:0000155">
    <property type="term" value="F:phosphorelay sensor kinase activity"/>
    <property type="evidence" value="ECO:0007669"/>
    <property type="project" value="InterPro"/>
</dbReference>
<dbReference type="GO" id="GO:0005886">
    <property type="term" value="C:plasma membrane"/>
    <property type="evidence" value="ECO:0007669"/>
    <property type="project" value="TreeGrafter"/>
</dbReference>
<dbReference type="GO" id="GO:0016036">
    <property type="term" value="P:cellular response to phosphate starvation"/>
    <property type="evidence" value="ECO:0007669"/>
    <property type="project" value="TreeGrafter"/>
</dbReference>
<evidence type="ECO:0000313" key="11">
    <source>
        <dbReference type="Proteomes" id="UP000192288"/>
    </source>
</evidence>
<dbReference type="STRING" id="33968.BMS77_08265"/>
<keyword evidence="8" id="KW-0472">Membrane</keyword>
<keyword evidence="6 10" id="KW-0418">Kinase</keyword>
<dbReference type="InterPro" id="IPR050351">
    <property type="entry name" value="BphY/WalK/GraS-like"/>
</dbReference>
<evidence type="ECO:0000259" key="9">
    <source>
        <dbReference type="PROSITE" id="PS50109"/>
    </source>
</evidence>
<dbReference type="PROSITE" id="PS50109">
    <property type="entry name" value="HIS_KIN"/>
    <property type="match status" value="1"/>
</dbReference>
<dbReference type="SMART" id="SM00388">
    <property type="entry name" value="HisKA"/>
    <property type="match status" value="1"/>
</dbReference>
<dbReference type="FunFam" id="3.30.565.10:FF:000006">
    <property type="entry name" value="Sensor histidine kinase WalK"/>
    <property type="match status" value="1"/>
</dbReference>
<dbReference type="InterPro" id="IPR036890">
    <property type="entry name" value="HATPase_C_sf"/>
</dbReference>
<organism evidence="10 11">
    <name type="scientific">Leuconostoc pseudomesenteroides</name>
    <dbReference type="NCBI Taxonomy" id="33968"/>
    <lineage>
        <taxon>Bacteria</taxon>
        <taxon>Bacillati</taxon>
        <taxon>Bacillota</taxon>
        <taxon>Bacilli</taxon>
        <taxon>Lactobacillales</taxon>
        <taxon>Lactobacillaceae</taxon>
        <taxon>Leuconostoc</taxon>
    </lineage>
</organism>
<evidence type="ECO:0000256" key="8">
    <source>
        <dbReference type="SAM" id="Phobius"/>
    </source>
</evidence>
<evidence type="ECO:0000256" key="3">
    <source>
        <dbReference type="ARBA" id="ARBA00012438"/>
    </source>
</evidence>
<evidence type="ECO:0000313" key="10">
    <source>
        <dbReference type="EMBL" id="ORI97354.1"/>
    </source>
</evidence>
<feature type="transmembrane region" description="Helical" evidence="8">
    <location>
        <begin position="14"/>
        <end position="36"/>
    </location>
</feature>
<dbReference type="CDD" id="cd00082">
    <property type="entry name" value="HisKA"/>
    <property type="match status" value="1"/>
</dbReference>
<comment type="caution">
    <text evidence="10">The sequence shown here is derived from an EMBL/GenBank/DDBJ whole genome shotgun (WGS) entry which is preliminary data.</text>
</comment>
<protein>
    <recommendedName>
        <fullName evidence="3">histidine kinase</fullName>
        <ecNumber evidence="3">2.7.13.3</ecNumber>
    </recommendedName>
</protein>
<dbReference type="SUPFAM" id="SSF47384">
    <property type="entry name" value="Homodimeric domain of signal transducing histidine kinase"/>
    <property type="match status" value="1"/>
</dbReference>
<sequence>MPSIINKKQQVRGFIWLLASFFVIFSILAGVIFLSYTRTVFQSADNAINQSINMYDGQGLLSTSENDVKKSQPIENSNTRANIWLFDKKGKLIIDDTTTDPQQMVLPKFLQKTVKFKSSLMVDKAETRKIAGNYYRVVGVKFKKNAVKIYGTTAANGLIMVNVTDTMINLAHFKKVLFWSFGLFGLLAVLVSYIISRFNMRPILKSWQQQQDFVNNAAHELRTPMAVIQGKLENMLMKPEATVRDQSNAIILSLSEVRRLTSLTNNMLTLAKSGSNMTKIEKKPTNVSEFLSNIIAPYEEMAQFDGKTVTLDVDVGQDVLIDQKRIHQLLVLLLDNALKYSDEGATVAVTAGIEKKKFILSVADTGRGISDEAKKHVFDRFYREDKTGNRETGGTGLGLSIAEWVVQAHGGKITVLDNIPQGTIFRIALPL</sequence>
<feature type="domain" description="Histidine kinase" evidence="9">
    <location>
        <begin position="216"/>
        <end position="431"/>
    </location>
</feature>
<dbReference type="PRINTS" id="PR00344">
    <property type="entry name" value="BCTRLSENSOR"/>
</dbReference>
<dbReference type="InterPro" id="IPR003594">
    <property type="entry name" value="HATPase_dom"/>
</dbReference>
<dbReference type="CDD" id="cd00075">
    <property type="entry name" value="HATPase"/>
    <property type="match status" value="1"/>
</dbReference>
<dbReference type="Pfam" id="PF00512">
    <property type="entry name" value="HisKA"/>
    <property type="match status" value="1"/>
</dbReference>
<reference evidence="10 11" key="1">
    <citation type="journal article" date="2017" name="Front. Microbiol.">
        <title>Genomic Characterization of Dairy Associated Leuconostoc Species and Diversity of Leuconostocs in Undefined Mixed Mesophilic Starter Cultures.</title>
        <authorList>
            <person name="Frantzen C.A."/>
            <person name="Kot W."/>
            <person name="Pedersen T.B."/>
            <person name="Ardo Y.M."/>
            <person name="Broadbent J.R."/>
            <person name="Neve H."/>
            <person name="Hansen L.H."/>
            <person name="Dal Bello F."/>
            <person name="Ostlie H.M."/>
            <person name="Kleppen H.P."/>
            <person name="Vogensen F.K."/>
            <person name="Holo H."/>
        </authorList>
    </citation>
    <scope>NUCLEOTIDE SEQUENCE [LARGE SCALE GENOMIC DNA]</scope>
    <source>
        <strain evidence="10 11">LMGCF08</strain>
    </source>
</reference>
<comment type="catalytic activity">
    <reaction evidence="1">
        <text>ATP + protein L-histidine = ADP + protein N-phospho-L-histidine.</text>
        <dbReference type="EC" id="2.7.13.3"/>
    </reaction>
</comment>
<dbReference type="InterPro" id="IPR003661">
    <property type="entry name" value="HisK_dim/P_dom"/>
</dbReference>
<dbReference type="GO" id="GO:0004721">
    <property type="term" value="F:phosphoprotein phosphatase activity"/>
    <property type="evidence" value="ECO:0007669"/>
    <property type="project" value="TreeGrafter"/>
</dbReference>
<dbReference type="Pfam" id="PF02518">
    <property type="entry name" value="HATPase_c"/>
    <property type="match status" value="1"/>
</dbReference>
<keyword evidence="8" id="KW-1133">Transmembrane helix</keyword>
<dbReference type="SUPFAM" id="SSF55874">
    <property type="entry name" value="ATPase domain of HSP90 chaperone/DNA topoisomerase II/histidine kinase"/>
    <property type="match status" value="1"/>
</dbReference>
<dbReference type="InterPro" id="IPR005467">
    <property type="entry name" value="His_kinase_dom"/>
</dbReference>
<evidence type="ECO:0000256" key="5">
    <source>
        <dbReference type="ARBA" id="ARBA00022679"/>
    </source>
</evidence>
<evidence type="ECO:0000256" key="4">
    <source>
        <dbReference type="ARBA" id="ARBA00022553"/>
    </source>
</evidence>
<dbReference type="Gene3D" id="3.30.565.10">
    <property type="entry name" value="Histidine kinase-like ATPase, C-terminal domain"/>
    <property type="match status" value="1"/>
</dbReference>
<dbReference type="eggNOG" id="COG2205">
    <property type="taxonomic scope" value="Bacteria"/>
</dbReference>
<evidence type="ECO:0000256" key="2">
    <source>
        <dbReference type="ARBA" id="ARBA00004370"/>
    </source>
</evidence>
<dbReference type="SMART" id="SM00387">
    <property type="entry name" value="HATPase_c"/>
    <property type="match status" value="1"/>
</dbReference>